<proteinExistence type="predicted"/>
<gene>
    <name evidence="1" type="ORF">HW555_003383</name>
</gene>
<sequence length="139" mass="15427">MTQLSSNSTGKVIDNCKRSLPSISDKCPTGNKITNSIKPARVQSTVSNDSVPISSSERLIDSLLESPEECPMIYDISQNRKTSLPFIEVHTSHSKNPLRLLVDTGSSICLIFDVCLRGPIHHANCKQSRIIFRSVIRFQ</sequence>
<protein>
    <submittedName>
        <fullName evidence="1">Uncharacterized protein</fullName>
    </submittedName>
</protein>
<organism evidence="1 2">
    <name type="scientific">Spodoptera exigua</name>
    <name type="common">Beet armyworm</name>
    <name type="synonym">Noctua fulgens</name>
    <dbReference type="NCBI Taxonomy" id="7107"/>
    <lineage>
        <taxon>Eukaryota</taxon>
        <taxon>Metazoa</taxon>
        <taxon>Ecdysozoa</taxon>
        <taxon>Arthropoda</taxon>
        <taxon>Hexapoda</taxon>
        <taxon>Insecta</taxon>
        <taxon>Pterygota</taxon>
        <taxon>Neoptera</taxon>
        <taxon>Endopterygota</taxon>
        <taxon>Lepidoptera</taxon>
        <taxon>Glossata</taxon>
        <taxon>Ditrysia</taxon>
        <taxon>Noctuoidea</taxon>
        <taxon>Noctuidae</taxon>
        <taxon>Amphipyrinae</taxon>
        <taxon>Spodoptera</taxon>
    </lineage>
</organism>
<comment type="caution">
    <text evidence="1">The sequence shown here is derived from an EMBL/GenBank/DDBJ whole genome shotgun (WGS) entry which is preliminary data.</text>
</comment>
<keyword evidence="2" id="KW-1185">Reference proteome</keyword>
<dbReference type="InterPro" id="IPR001969">
    <property type="entry name" value="Aspartic_peptidase_AS"/>
</dbReference>
<dbReference type="AlphaFoldDB" id="A0A835GQ74"/>
<name>A0A835GQ74_SPOEX</name>
<dbReference type="PROSITE" id="PS00141">
    <property type="entry name" value="ASP_PROTEASE"/>
    <property type="match status" value="1"/>
</dbReference>
<reference evidence="1" key="1">
    <citation type="submission" date="2020-08" db="EMBL/GenBank/DDBJ databases">
        <title>Spodoptera exigua strain:BAW_Kor-Di-RS1 Genome sequencing and assembly.</title>
        <authorList>
            <person name="Kim J."/>
            <person name="Nam H.Y."/>
            <person name="Kwon M."/>
            <person name="Choi J.H."/>
            <person name="Cho S.R."/>
            <person name="Kim G.-H."/>
        </authorList>
    </citation>
    <scope>NUCLEOTIDE SEQUENCE</scope>
    <source>
        <strain evidence="1">BAW_Kor-Di-RS1</strain>
        <tissue evidence="1">Whole-body</tissue>
    </source>
</reference>
<evidence type="ECO:0000313" key="1">
    <source>
        <dbReference type="EMBL" id="KAF9420322.1"/>
    </source>
</evidence>
<accession>A0A835GQ74</accession>
<evidence type="ECO:0000313" key="2">
    <source>
        <dbReference type="Proteomes" id="UP000648187"/>
    </source>
</evidence>
<dbReference type="EMBL" id="JACKWZ010000033">
    <property type="protein sequence ID" value="KAF9420322.1"/>
    <property type="molecule type" value="Genomic_DNA"/>
</dbReference>
<dbReference type="GO" id="GO:0004190">
    <property type="term" value="F:aspartic-type endopeptidase activity"/>
    <property type="evidence" value="ECO:0007669"/>
    <property type="project" value="InterPro"/>
</dbReference>
<dbReference type="Proteomes" id="UP000648187">
    <property type="component" value="Unassembled WGS sequence"/>
</dbReference>
<dbReference type="GO" id="GO:0006508">
    <property type="term" value="P:proteolysis"/>
    <property type="evidence" value="ECO:0007669"/>
    <property type="project" value="InterPro"/>
</dbReference>